<dbReference type="Pfam" id="PF07833">
    <property type="entry name" value="Cu_amine_oxidN1"/>
    <property type="match status" value="1"/>
</dbReference>
<dbReference type="InterPro" id="IPR015943">
    <property type="entry name" value="WD40/YVTN_repeat-like_dom_sf"/>
</dbReference>
<proteinExistence type="predicted"/>
<sequence>MRRSCTCGILRLVAFLTICTMIVAGIAAPVASAQSSAGFVTLKTFPAAVTAIGTLGGATPTVVVATQNAGIYSMSGTSTVFRKLPAQLDLMRLTSIAVLEPDRWLIGTDGDGLWLVKGEGTSFDRVTTLGCTRVARIVQDLRDPNALFIASLCTGLNYSTDRGVTWKSVGEGIASSLVTDVMRLDGDRIAVSSQDAGVFVSVNNGTSYVKTPCPIKNVSSLAWSAAATTLFAAGGSGVAMTMDAGAHWTSLPSPGTVTSLAALPLGAVLVGTAERGVLRWESPSKAWWDVAQGTGVTSASTMVCTGTTLLVGGVTGALVRADLSAPVAAVAPAALDLGSIPVNQARSATFAITNLGAGTLDWRLENVPGYVTVTPQTGRGNGAVTVRVEGGSLGKGPYQSLLKVVTNGGDQAVTLRFSIAAAASVRIVLTVGKLAATVGGRTVTLDSAPYIDRGSGCTMVPIRAIVEALGGSVTWKAASRSIMIRLGTTSIVLRIGAMSATVDGVAKLVIVPATIIGGRTMVPVRFVAENLGCTVGWNALTRTVTIIRLG</sequence>
<name>A0A398DL02_9BACT</name>
<feature type="domain" description="Copper amine oxidase-like N-terminal" evidence="2">
    <location>
        <begin position="438"/>
        <end position="546"/>
    </location>
</feature>
<evidence type="ECO:0000256" key="1">
    <source>
        <dbReference type="SAM" id="SignalP"/>
    </source>
</evidence>
<dbReference type="RefSeq" id="WP_119086107.1">
    <property type="nucleotide sequence ID" value="NZ_QXIY01000031.1"/>
</dbReference>
<protein>
    <submittedName>
        <fullName evidence="3">Copper amine oxidase N-terminal domain-containing protein</fullName>
    </submittedName>
</protein>
<dbReference type="AlphaFoldDB" id="A0A398DL02"/>
<dbReference type="InterPro" id="IPR013783">
    <property type="entry name" value="Ig-like_fold"/>
</dbReference>
<accession>A0A398DL02</accession>
<dbReference type="InterPro" id="IPR012854">
    <property type="entry name" value="Cu_amine_oxidase-like_N"/>
</dbReference>
<gene>
    <name evidence="3" type="ORF">SMC1_07220</name>
</gene>
<dbReference type="SUPFAM" id="SSF55383">
    <property type="entry name" value="Copper amine oxidase, domain N"/>
    <property type="match status" value="1"/>
</dbReference>
<keyword evidence="4" id="KW-1185">Reference proteome</keyword>
<evidence type="ECO:0000259" key="2">
    <source>
        <dbReference type="Pfam" id="PF07833"/>
    </source>
</evidence>
<reference evidence="3 4" key="1">
    <citation type="submission" date="2018-09" db="EMBL/GenBank/DDBJ databases">
        <title>Discovery and Ecogenomic Context for Candidatus Cryosericales, a Global Caldiserica Order Active in Thawing Permafrost.</title>
        <authorList>
            <person name="Martinez M.A."/>
            <person name="Woodcroft B.J."/>
            <person name="Ignacio Espinoza J.C."/>
            <person name="Zayed A."/>
            <person name="Singleton C.M."/>
            <person name="Boyd J."/>
            <person name="Li Y.-F."/>
            <person name="Purvine S."/>
            <person name="Maughan H."/>
            <person name="Hodgkins S.B."/>
            <person name="Anderson D."/>
            <person name="Sederholm M."/>
            <person name="Temperton B."/>
            <person name="Saleska S.R."/>
            <person name="Tyson G.W."/>
            <person name="Rich V.I."/>
        </authorList>
    </citation>
    <scope>NUCLEOTIDE SEQUENCE [LARGE SCALE GENOMIC DNA]</scope>
    <source>
        <strain evidence="3 4">SMC1</strain>
    </source>
</reference>
<dbReference type="OrthoDB" id="9778320at2"/>
<dbReference type="InterPro" id="IPR036582">
    <property type="entry name" value="Mao_N_sf"/>
</dbReference>
<comment type="caution">
    <text evidence="3">The sequence shown here is derived from an EMBL/GenBank/DDBJ whole genome shotgun (WGS) entry which is preliminary data.</text>
</comment>
<dbReference type="Gene3D" id="3.30.457.10">
    <property type="entry name" value="Copper amine oxidase-like, N-terminal domain"/>
    <property type="match status" value="1"/>
</dbReference>
<evidence type="ECO:0000313" key="4">
    <source>
        <dbReference type="Proteomes" id="UP000266113"/>
    </source>
</evidence>
<organism evidence="3 4">
    <name type="scientific">Candidatus Cryosericum septentrionale</name>
    <dbReference type="NCBI Taxonomy" id="2290913"/>
    <lineage>
        <taxon>Bacteria</taxon>
        <taxon>Pseudomonadati</taxon>
        <taxon>Caldisericota/Cryosericota group</taxon>
        <taxon>Candidatus Cryosericota</taxon>
        <taxon>Candidatus Cryosericia</taxon>
        <taxon>Candidatus Cryosericales</taxon>
        <taxon>Candidatus Cryosericaceae</taxon>
        <taxon>Candidatus Cryosericum</taxon>
    </lineage>
</organism>
<dbReference type="SUPFAM" id="SSF110296">
    <property type="entry name" value="Oligoxyloglucan reducing end-specific cellobiohydrolase"/>
    <property type="match status" value="1"/>
</dbReference>
<dbReference type="EMBL" id="QXIY01000031">
    <property type="protein sequence ID" value="RIE16366.1"/>
    <property type="molecule type" value="Genomic_DNA"/>
</dbReference>
<keyword evidence="1" id="KW-0732">Signal</keyword>
<dbReference type="Gene3D" id="2.60.40.10">
    <property type="entry name" value="Immunoglobulins"/>
    <property type="match status" value="1"/>
</dbReference>
<feature type="chain" id="PRO_5017438678" evidence="1">
    <location>
        <begin position="28"/>
        <end position="550"/>
    </location>
</feature>
<dbReference type="Proteomes" id="UP000266113">
    <property type="component" value="Unassembled WGS sequence"/>
</dbReference>
<evidence type="ECO:0000313" key="3">
    <source>
        <dbReference type="EMBL" id="RIE16366.1"/>
    </source>
</evidence>
<feature type="signal peptide" evidence="1">
    <location>
        <begin position="1"/>
        <end position="27"/>
    </location>
</feature>
<dbReference type="Gene3D" id="2.130.10.10">
    <property type="entry name" value="YVTN repeat-like/Quinoprotein amine dehydrogenase"/>
    <property type="match status" value="1"/>
</dbReference>